<sequence>MTEVRLRHFLPALMGSLHQQRAEGELVLEQNDGTRRLYWAGGDLVNLRSDAVGEQFGNFLIRRGVLDMASLKELLADGEGSRMGDRVVQWGLMTVAERDDRLHELMGSVLLHAMEHPILKMTWNPGALDQSLTGEFQFRPDHRRLVWDTFQNAKIDRELVEMFRSEPGWRWEARPDLLEALSDLPLTPTLAYALSLLGHESLGYETIGSLSSLPADEAARLVATLWALGGLTLVKGELPLVPKEEPPPVLLEPEPEVPEPILLEQDDLVFESSPEPAPLPPPTPSSLPPLSDALDQVFAEPAPSLPLLPSAAEEEALSPAERAHRLVIKAKSYMMQARTSEAIRALEQSIKLDGDSASAYEAWLLLGRLRIGNPAWSTRAVEALQVASRINPRAAEPWALMGELYHRKGFQANAQGCFRRALELDPSVAVPSDYGGDDGSGPSAREGHGLMGKLKAMLGREKG</sequence>
<proteinExistence type="predicted"/>
<keyword evidence="1" id="KW-0802">TPR repeat</keyword>
<evidence type="ECO:0008006" key="5">
    <source>
        <dbReference type="Google" id="ProtNLM"/>
    </source>
</evidence>
<feature type="region of interest" description="Disordered" evidence="2">
    <location>
        <begin position="432"/>
        <end position="451"/>
    </location>
</feature>
<evidence type="ECO:0000256" key="1">
    <source>
        <dbReference type="PROSITE-ProRule" id="PRU00339"/>
    </source>
</evidence>
<accession>A0ABM8DM30</accession>
<dbReference type="SUPFAM" id="SSF48452">
    <property type="entry name" value="TPR-like"/>
    <property type="match status" value="1"/>
</dbReference>
<dbReference type="SMART" id="SM00028">
    <property type="entry name" value="TPR"/>
    <property type="match status" value="2"/>
</dbReference>
<dbReference type="InterPro" id="IPR011990">
    <property type="entry name" value="TPR-like_helical_dom_sf"/>
</dbReference>
<dbReference type="PROSITE" id="PS50005">
    <property type="entry name" value="TPR"/>
    <property type="match status" value="1"/>
</dbReference>
<evidence type="ECO:0000313" key="4">
    <source>
        <dbReference type="Proteomes" id="UP001242010"/>
    </source>
</evidence>
<dbReference type="Proteomes" id="UP001242010">
    <property type="component" value="Chromosome"/>
</dbReference>
<reference evidence="4" key="1">
    <citation type="journal article" date="2023" name="Int. J. Syst. Evol. Microbiol.">
        <title>Mesoterricola silvestris gen. nov., sp. nov., Mesoterricola sediminis sp. nov., Geothrix oryzae sp. nov., Geothrix edaphica sp. nov., Geothrix rubra sp. nov., and Geothrix limicola sp. nov., six novel members of Acidobacteriota isolated from soils.</title>
        <authorList>
            <person name="Itoh H."/>
            <person name="Sugisawa Y."/>
            <person name="Mise K."/>
            <person name="Xu Z."/>
            <person name="Kuniyasu M."/>
            <person name="Ushijima N."/>
            <person name="Kawano K."/>
            <person name="Kobayashi E."/>
            <person name="Shiratori Y."/>
            <person name="Masuda Y."/>
            <person name="Senoo K."/>
        </authorList>
    </citation>
    <scope>NUCLEOTIDE SEQUENCE [LARGE SCALE GENOMIC DNA]</scope>
    <source>
        <strain evidence="4">Red222</strain>
    </source>
</reference>
<evidence type="ECO:0000313" key="3">
    <source>
        <dbReference type="EMBL" id="BDU67969.1"/>
    </source>
</evidence>
<feature type="region of interest" description="Disordered" evidence="2">
    <location>
        <begin position="271"/>
        <end position="290"/>
    </location>
</feature>
<organism evidence="3 4">
    <name type="scientific">Geothrix oryzae</name>
    <dbReference type="NCBI Taxonomy" id="2927975"/>
    <lineage>
        <taxon>Bacteria</taxon>
        <taxon>Pseudomonadati</taxon>
        <taxon>Acidobacteriota</taxon>
        <taxon>Holophagae</taxon>
        <taxon>Holophagales</taxon>
        <taxon>Holophagaceae</taxon>
        <taxon>Geothrix</taxon>
    </lineage>
</organism>
<dbReference type="RefSeq" id="WP_286354595.1">
    <property type="nucleotide sequence ID" value="NZ_AP027079.1"/>
</dbReference>
<feature type="repeat" description="TPR" evidence="1">
    <location>
        <begin position="395"/>
        <end position="428"/>
    </location>
</feature>
<gene>
    <name evidence="3" type="ORF">GETHOR_00700</name>
</gene>
<keyword evidence="4" id="KW-1185">Reference proteome</keyword>
<dbReference type="InterPro" id="IPR019734">
    <property type="entry name" value="TPR_rpt"/>
</dbReference>
<evidence type="ECO:0000256" key="2">
    <source>
        <dbReference type="SAM" id="MobiDB-lite"/>
    </source>
</evidence>
<feature type="compositionally biased region" description="Pro residues" evidence="2">
    <location>
        <begin position="275"/>
        <end position="287"/>
    </location>
</feature>
<dbReference type="Gene3D" id="1.25.40.10">
    <property type="entry name" value="Tetratricopeptide repeat domain"/>
    <property type="match status" value="1"/>
</dbReference>
<protein>
    <recommendedName>
        <fullName evidence="5">Tetratricopeptide repeat protein</fullName>
    </recommendedName>
</protein>
<dbReference type="EMBL" id="AP027079">
    <property type="protein sequence ID" value="BDU67969.1"/>
    <property type="molecule type" value="Genomic_DNA"/>
</dbReference>
<name>A0ABM8DM30_9BACT</name>